<feature type="compositionally biased region" description="Polar residues" evidence="7">
    <location>
        <begin position="922"/>
        <end position="945"/>
    </location>
</feature>
<sequence>MAPFSKPETVLKQAEGLVSVGQSHAALQSLTEMFGSKRVRQYSLTSLEPVMLRFVELCVEMRKGRTAKEGLMQYKNMAQNTSVSSIEVVIKKFVALADAKVQEAQEKAEKAVALTDVDDLEAIETPESILLGAVSGDQSKDRTDRSLVTPWLKFLWESYRTALDTLHNNARLETIYQQIAQQAFKFCLKHERKVEFRRLCEILRLHLSKVEKYSHQTHAINLSDAETLQRHLDTRFAQLNTSAELELWQEAFRSIEDIHKLLTMAGAVTNKDGTKKGLGVRPAMMANYYEKLTKIFLTSSDGTALGSSHALFHAAAWSRYYGVVRTMAGKNDDEMSKLAGQVLISALAVPDLGMAGAGKEEGVEVEGLRDRVGRLSALLGLTRTPTREGLLKEALSRNVHKFAPAPIQKLYQTLEVTFDPLSLCSSVAPILSELASDAKYDSYAPYLPLLQRAVLSRLLGQLSQVYTNMQIDNLMQLVSPLETVFEGAWGRNGVEAFLMGCARRGEVAIRVDHLAGSITFVDDAFGNSESVSGPSSSAATIQLSNRDLVRTRLSGLATCLYNALQQIDPPAQTSAVDQETLIAAALAESEAIKLRRRITNRRLVDQEERSARQKMEDEMRRLETSKRETQEAERRAAEEARKKEQERIKRDIEKIRQEEAAALAKSLKEKGTLKVDLSEITDLNADNLMRLQVEQLDKETKEKNDRMRIIAKRLDHLERAYRKEERPLLAIDYEQQQVDDRVAFEASQKAQLQAARDAHKESLETKDRLARLIPEYKAKKDALLSRRGEEYAKRREEARQKAEEEKAKRKKRIMKEREEERKRIEEEERLRREAEEEEKRLEQERLDEERRLAEEEEARLEAEETKKREEEEKKIALRKQREADRAADAERLRKMREREEEAEARAAERRHAPPPARSAAPTSESTPWRRQTSGNATPSSPSRQAAATPPPQSEGQSRYRPPATRSSDGPQGGWRSRVASSNNATSGSTTPQRPSSPAVPPRAEEDGFQTARNVWRPSRGRGRGERM</sequence>
<dbReference type="FunCoup" id="A0A0H2S5B3">
    <property type="interactions" value="728"/>
</dbReference>
<evidence type="ECO:0000259" key="8">
    <source>
        <dbReference type="PROSITE" id="PS50250"/>
    </source>
</evidence>
<name>A0A0H2S5B3_9AGAM</name>
<keyword evidence="5 6" id="KW-0648">Protein biosynthesis</keyword>
<dbReference type="EMBL" id="KQ085985">
    <property type="protein sequence ID" value="KLO12111.1"/>
    <property type="molecule type" value="Genomic_DNA"/>
</dbReference>
<dbReference type="InParanoid" id="A0A0H2S5B3"/>
<dbReference type="InterPro" id="IPR027512">
    <property type="entry name" value="EIF3A"/>
</dbReference>
<evidence type="ECO:0000256" key="4">
    <source>
        <dbReference type="ARBA" id="ARBA00022884"/>
    </source>
</evidence>
<evidence type="ECO:0000256" key="2">
    <source>
        <dbReference type="ARBA" id="ARBA00022490"/>
    </source>
</evidence>
<evidence type="ECO:0000256" key="5">
    <source>
        <dbReference type="ARBA" id="ARBA00022917"/>
    </source>
</evidence>
<evidence type="ECO:0000313" key="10">
    <source>
        <dbReference type="Proteomes" id="UP000053477"/>
    </source>
</evidence>
<dbReference type="GO" id="GO:0002188">
    <property type="term" value="P:translation reinitiation"/>
    <property type="evidence" value="ECO:0007669"/>
    <property type="project" value="TreeGrafter"/>
</dbReference>
<keyword evidence="3 6" id="KW-0396">Initiation factor</keyword>
<comment type="similarity">
    <text evidence="6">Belongs to the eIF-3 subunit A family.</text>
</comment>
<reference evidence="9 10" key="1">
    <citation type="submission" date="2015-04" db="EMBL/GenBank/DDBJ databases">
        <title>Complete genome sequence of Schizopora paradoxa KUC8140, a cosmopolitan wood degrader in East Asia.</title>
        <authorList>
            <consortium name="DOE Joint Genome Institute"/>
            <person name="Min B."/>
            <person name="Park H."/>
            <person name="Jang Y."/>
            <person name="Kim J.-J."/>
            <person name="Kim K.H."/>
            <person name="Pangilinan J."/>
            <person name="Lipzen A."/>
            <person name="Riley R."/>
            <person name="Grigoriev I.V."/>
            <person name="Spatafora J.W."/>
            <person name="Choi I.-G."/>
        </authorList>
    </citation>
    <scope>NUCLEOTIDE SEQUENCE [LARGE SCALE GENOMIC DNA]</scope>
    <source>
        <strain evidence="9 10">KUC8140</strain>
    </source>
</reference>
<dbReference type="GO" id="GO:0071540">
    <property type="term" value="C:eukaryotic translation initiation factor 3 complex, eIF3e"/>
    <property type="evidence" value="ECO:0007669"/>
    <property type="project" value="TreeGrafter"/>
</dbReference>
<dbReference type="Gene3D" id="4.10.860.10">
    <property type="entry name" value="UVR domain"/>
    <property type="match status" value="1"/>
</dbReference>
<dbReference type="STRING" id="27342.A0A0H2S5B3"/>
<accession>A0A0H2S5B3</accession>
<dbReference type="GO" id="GO:0001732">
    <property type="term" value="P:formation of cytoplasmic translation initiation complex"/>
    <property type="evidence" value="ECO:0007669"/>
    <property type="project" value="UniProtKB-UniRule"/>
</dbReference>
<feature type="compositionally biased region" description="Low complexity" evidence="7">
    <location>
        <begin position="979"/>
        <end position="990"/>
    </location>
</feature>
<dbReference type="OrthoDB" id="18884at2759"/>
<comment type="subunit">
    <text evidence="6">Component of the eukaryotic translation initiation factor 3 (eIF-3) complex.</text>
</comment>
<organism evidence="9 10">
    <name type="scientific">Schizopora paradoxa</name>
    <dbReference type="NCBI Taxonomy" id="27342"/>
    <lineage>
        <taxon>Eukaryota</taxon>
        <taxon>Fungi</taxon>
        <taxon>Dikarya</taxon>
        <taxon>Basidiomycota</taxon>
        <taxon>Agaricomycotina</taxon>
        <taxon>Agaricomycetes</taxon>
        <taxon>Hymenochaetales</taxon>
        <taxon>Schizoporaceae</taxon>
        <taxon>Schizopora</taxon>
    </lineage>
</organism>
<dbReference type="InterPro" id="IPR054711">
    <property type="entry name" value="eIF3a_PCI_TPR-like"/>
</dbReference>
<dbReference type="PANTHER" id="PTHR14005:SF0">
    <property type="entry name" value="EUKARYOTIC TRANSLATION INITIATION FACTOR 3 SUBUNIT A"/>
    <property type="match status" value="1"/>
</dbReference>
<dbReference type="GO" id="GO:0003743">
    <property type="term" value="F:translation initiation factor activity"/>
    <property type="evidence" value="ECO:0007669"/>
    <property type="project" value="UniProtKB-UniRule"/>
</dbReference>
<dbReference type="Proteomes" id="UP000053477">
    <property type="component" value="Unassembled WGS sequence"/>
</dbReference>
<dbReference type="GO" id="GO:0071541">
    <property type="term" value="C:eukaryotic translation initiation factor 3 complex, eIF3m"/>
    <property type="evidence" value="ECO:0007669"/>
    <property type="project" value="TreeGrafter"/>
</dbReference>
<dbReference type="AlphaFoldDB" id="A0A0H2S5B3"/>
<dbReference type="InterPro" id="IPR000717">
    <property type="entry name" value="PCI_dom"/>
</dbReference>
<dbReference type="FunFam" id="4.10.860.10:FF:000001">
    <property type="entry name" value="Eukaryotic translation initiation factor 3 subunit A"/>
    <property type="match status" value="1"/>
</dbReference>
<dbReference type="PROSITE" id="PS50250">
    <property type="entry name" value="PCI"/>
    <property type="match status" value="1"/>
</dbReference>
<dbReference type="GO" id="GO:0003729">
    <property type="term" value="F:mRNA binding"/>
    <property type="evidence" value="ECO:0007669"/>
    <property type="project" value="TreeGrafter"/>
</dbReference>
<feature type="compositionally biased region" description="Basic and acidic residues" evidence="7">
    <location>
        <begin position="787"/>
        <end position="807"/>
    </location>
</feature>
<keyword evidence="10" id="KW-1185">Reference proteome</keyword>
<dbReference type="PANTHER" id="PTHR14005">
    <property type="entry name" value="EUKARYOTIC TRANSLATION INITIATION FACTOR 3, THETA SUBUNIT"/>
    <property type="match status" value="1"/>
</dbReference>
<comment type="function">
    <text evidence="6">RNA-binding component of the eukaryotic translation initiation factor 3 (eIF-3) complex, which is involved in protein synthesis of a specialized repertoire of mRNAs and, together with other initiation factors, stimulates binding of mRNA and methionyl-tRNAi to the 40S ribosome. The eIF-3 complex specifically targets and initiates translation of a subset of mRNAs involved in cell proliferation.</text>
</comment>
<comment type="subcellular location">
    <subcellularLocation>
        <location evidence="1 6">Cytoplasm</location>
    </subcellularLocation>
</comment>
<protein>
    <recommendedName>
        <fullName evidence="6">Eukaryotic translation initiation factor 3 subunit A</fullName>
        <shortName evidence="6">eIF3a</shortName>
    </recommendedName>
    <alternativeName>
        <fullName evidence="6">Eukaryotic translation initiation factor 3 110 kDa subunit homolog</fullName>
        <shortName evidence="6">eIF3 p110</shortName>
    </alternativeName>
    <alternativeName>
        <fullName evidence="6">Translation initiation factor eIF3, p110 subunit homolog</fullName>
    </alternativeName>
</protein>
<evidence type="ECO:0000256" key="7">
    <source>
        <dbReference type="SAM" id="MobiDB-lite"/>
    </source>
</evidence>
<keyword evidence="4 6" id="KW-0694">RNA-binding</keyword>
<evidence type="ECO:0000313" key="9">
    <source>
        <dbReference type="EMBL" id="KLO12111.1"/>
    </source>
</evidence>
<dbReference type="GO" id="GO:0033290">
    <property type="term" value="C:eukaryotic 48S preinitiation complex"/>
    <property type="evidence" value="ECO:0007669"/>
    <property type="project" value="UniProtKB-UniRule"/>
</dbReference>
<dbReference type="Pfam" id="PF22591">
    <property type="entry name" value="eIF3a_PCI_TPR-like"/>
    <property type="match status" value="1"/>
</dbReference>
<feature type="region of interest" description="Disordered" evidence="7">
    <location>
        <begin position="605"/>
        <end position="647"/>
    </location>
</feature>
<feature type="domain" description="PCI" evidence="8">
    <location>
        <begin position="338"/>
        <end position="525"/>
    </location>
</feature>
<evidence type="ECO:0000256" key="1">
    <source>
        <dbReference type="ARBA" id="ARBA00004496"/>
    </source>
</evidence>
<dbReference type="GO" id="GO:0016282">
    <property type="term" value="C:eukaryotic 43S preinitiation complex"/>
    <property type="evidence" value="ECO:0007669"/>
    <property type="project" value="UniProtKB-UniRule"/>
</dbReference>
<dbReference type="HAMAP" id="MF_03000">
    <property type="entry name" value="eIF3a"/>
    <property type="match status" value="1"/>
</dbReference>
<evidence type="ECO:0000256" key="6">
    <source>
        <dbReference type="HAMAP-Rule" id="MF_03000"/>
    </source>
</evidence>
<dbReference type="Gene3D" id="1.25.40.860">
    <property type="match status" value="2"/>
</dbReference>
<feature type="region of interest" description="Disordered" evidence="7">
    <location>
        <begin position="787"/>
        <end position="1027"/>
    </location>
</feature>
<evidence type="ECO:0000256" key="3">
    <source>
        <dbReference type="ARBA" id="ARBA00022540"/>
    </source>
</evidence>
<gene>
    <name evidence="6" type="primary">TIF32</name>
    <name evidence="9" type="ORF">SCHPADRAFT_875935</name>
</gene>
<feature type="compositionally biased region" description="Basic and acidic residues" evidence="7">
    <location>
        <begin position="815"/>
        <end position="911"/>
    </location>
</feature>
<keyword evidence="2 6" id="KW-0963">Cytoplasm</keyword>
<proteinExistence type="inferred from homology"/>
<dbReference type="GO" id="GO:0043614">
    <property type="term" value="C:multi-eIF complex"/>
    <property type="evidence" value="ECO:0007669"/>
    <property type="project" value="TreeGrafter"/>
</dbReference>